<evidence type="ECO:0000313" key="3">
    <source>
        <dbReference type="Proteomes" id="UP000221011"/>
    </source>
</evidence>
<name>A0A291Q0W3_9ACTN</name>
<feature type="compositionally biased region" description="Basic and acidic residues" evidence="1">
    <location>
        <begin position="14"/>
        <end position="29"/>
    </location>
</feature>
<feature type="compositionally biased region" description="Low complexity" evidence="1">
    <location>
        <begin position="1"/>
        <end position="13"/>
    </location>
</feature>
<evidence type="ECO:0000256" key="1">
    <source>
        <dbReference type="SAM" id="MobiDB-lite"/>
    </source>
</evidence>
<feature type="region of interest" description="Disordered" evidence="1">
    <location>
        <begin position="136"/>
        <end position="155"/>
    </location>
</feature>
<feature type="region of interest" description="Disordered" evidence="1">
    <location>
        <begin position="68"/>
        <end position="110"/>
    </location>
</feature>
<feature type="compositionally biased region" description="Basic and acidic residues" evidence="1">
    <location>
        <begin position="143"/>
        <end position="155"/>
    </location>
</feature>
<evidence type="ECO:0000313" key="2">
    <source>
        <dbReference type="EMBL" id="ATL25138.1"/>
    </source>
</evidence>
<protein>
    <submittedName>
        <fullName evidence="2">Uncharacterized protein</fullName>
    </submittedName>
</protein>
<organism evidence="2 3">
    <name type="scientific">Streptomyces formicae</name>
    <dbReference type="NCBI Taxonomy" id="1616117"/>
    <lineage>
        <taxon>Bacteria</taxon>
        <taxon>Bacillati</taxon>
        <taxon>Actinomycetota</taxon>
        <taxon>Actinomycetes</taxon>
        <taxon>Kitasatosporales</taxon>
        <taxon>Streptomycetaceae</taxon>
        <taxon>Streptomyces</taxon>
    </lineage>
</organism>
<gene>
    <name evidence="2" type="ORF">KY5_0120</name>
</gene>
<feature type="region of interest" description="Disordered" evidence="1">
    <location>
        <begin position="1"/>
        <end position="49"/>
    </location>
</feature>
<dbReference type="EMBL" id="CP022685">
    <property type="protein sequence ID" value="ATL25138.1"/>
    <property type="molecule type" value="Genomic_DNA"/>
</dbReference>
<dbReference type="AlphaFoldDB" id="A0A291Q0W3"/>
<dbReference type="Proteomes" id="UP000221011">
    <property type="component" value="Chromosome"/>
</dbReference>
<proteinExistence type="predicted"/>
<keyword evidence="3" id="KW-1185">Reference proteome</keyword>
<sequence length="155" mass="15427">MRAPRPTTRSPRSLPDEAKRDDTRQREGKGTAVSGTGDAPAQVSVELSGGADDAGSVFALLGAAFASDRADGPAPRAAESGGPTVWSGVFDTARPAGGGPSGSPSLSGPVTASVQGGYVAVDRVVTVLSAAFTVTEEGSASGDQEKDVNLRLEGA</sequence>
<accession>A0A291Q0W3</accession>
<reference evidence="2 3" key="1">
    <citation type="submission" date="2017-08" db="EMBL/GenBank/DDBJ databases">
        <title>Complete Genome Sequence of Streptomyces formicae KY5, the formicamycin producer.</title>
        <authorList>
            <person name="Holmes N.A."/>
            <person name="Devine R."/>
            <person name="Qin Z."/>
            <person name="Seipke R.F."/>
            <person name="Wilkinson B."/>
            <person name="Hutchings M.I."/>
        </authorList>
    </citation>
    <scope>NUCLEOTIDE SEQUENCE [LARGE SCALE GENOMIC DNA]</scope>
    <source>
        <strain evidence="2 3">KY5</strain>
    </source>
</reference>
<dbReference type="KEGG" id="sfk:KY5_0120"/>